<dbReference type="FunFam" id="2.20.70.10:FF:000019">
    <property type="entry name" value="Putative transcriptional coactivator YAP1"/>
    <property type="match status" value="1"/>
</dbReference>
<keyword evidence="4" id="KW-0539">Nucleus</keyword>
<dbReference type="SMART" id="SM00456">
    <property type="entry name" value="WW"/>
    <property type="match status" value="1"/>
</dbReference>
<keyword evidence="3" id="KW-0963">Cytoplasm</keyword>
<feature type="region of interest" description="Disordered" evidence="5">
    <location>
        <begin position="127"/>
        <end position="180"/>
    </location>
</feature>
<dbReference type="PANTHER" id="PTHR17616">
    <property type="entry name" value="YES-ASSOCIATED PROTEIN YAP1 FAMILY MEMBER"/>
    <property type="match status" value="1"/>
</dbReference>
<sequence>MAPIALAIDIYIHVTQSTTWEDPRKTLLKMRQRMQQQQPPPPPPPPLPPTPASQQPPPPPPPPAPGTGSQGAQGLVNGNLGPLPDSWEQAVTPEGEVYFINHDDKSTSWLDPRLPRRLQTAAILNGVQPPQHSSASSQTGQQPGPPTQQPQQQPMGQQVSHQLPPLAPVSSSPSALHTRQQALRLQRLQVEHERLRLRQQEINKSEQTLRLSLREEAGPQQSQQPQPGQQTAQTVGQQSTQQTTQQQQGSEPVLTSAGLTLSSAPQTVTTAVTSASDPFITTTDFHSRQESADSGLGLGTNYSLPHTPEDFLASMEDVEITPSDAEMKTSPANNIIEAPELESMDSEDLVPTIQLHDDLSADFLNDMLESSKMENLHTWLLLKWCMDIPKCLCLQLFSDRSSQPLPPFPWVMKLGQRSRSRPLEGHCGSSRAMGELVALDVKDVGLD</sequence>
<feature type="compositionally biased region" description="Polar residues" evidence="5">
    <location>
        <begin position="128"/>
        <end position="137"/>
    </location>
</feature>
<comment type="caution">
    <text evidence="7">The sequence shown here is derived from an EMBL/GenBank/DDBJ whole genome shotgun (WGS) entry which is preliminary data.</text>
</comment>
<feature type="domain" description="WW" evidence="6">
    <location>
        <begin position="81"/>
        <end position="114"/>
    </location>
</feature>
<organism evidence="7 8">
    <name type="scientific">Petrolisthes manimaculis</name>
    <dbReference type="NCBI Taxonomy" id="1843537"/>
    <lineage>
        <taxon>Eukaryota</taxon>
        <taxon>Metazoa</taxon>
        <taxon>Ecdysozoa</taxon>
        <taxon>Arthropoda</taxon>
        <taxon>Crustacea</taxon>
        <taxon>Multicrustacea</taxon>
        <taxon>Malacostraca</taxon>
        <taxon>Eumalacostraca</taxon>
        <taxon>Eucarida</taxon>
        <taxon>Decapoda</taxon>
        <taxon>Pleocyemata</taxon>
        <taxon>Anomura</taxon>
        <taxon>Galatheoidea</taxon>
        <taxon>Porcellanidae</taxon>
        <taxon>Petrolisthes</taxon>
    </lineage>
</organism>
<dbReference type="AlphaFoldDB" id="A0AAE1U8H4"/>
<evidence type="ECO:0000256" key="3">
    <source>
        <dbReference type="ARBA" id="ARBA00022490"/>
    </source>
</evidence>
<dbReference type="CDD" id="cd00201">
    <property type="entry name" value="WW"/>
    <property type="match status" value="1"/>
</dbReference>
<dbReference type="InterPro" id="IPR036020">
    <property type="entry name" value="WW_dom_sf"/>
</dbReference>
<dbReference type="Pfam" id="PF00397">
    <property type="entry name" value="WW"/>
    <property type="match status" value="1"/>
</dbReference>
<dbReference type="GO" id="GO:0005634">
    <property type="term" value="C:nucleus"/>
    <property type="evidence" value="ECO:0007669"/>
    <property type="project" value="UniProtKB-SubCell"/>
</dbReference>
<feature type="region of interest" description="Disordered" evidence="5">
    <location>
        <begin position="29"/>
        <end position="88"/>
    </location>
</feature>
<dbReference type="PROSITE" id="PS50020">
    <property type="entry name" value="WW_DOMAIN_2"/>
    <property type="match status" value="1"/>
</dbReference>
<reference evidence="7" key="1">
    <citation type="submission" date="2023-11" db="EMBL/GenBank/DDBJ databases">
        <title>Genome assemblies of two species of porcelain crab, Petrolisthes cinctipes and Petrolisthes manimaculis (Anomura: Porcellanidae).</title>
        <authorList>
            <person name="Angst P."/>
        </authorList>
    </citation>
    <scope>NUCLEOTIDE SEQUENCE</scope>
    <source>
        <strain evidence="7">PB745_02</strain>
        <tissue evidence="7">Gill</tissue>
    </source>
</reference>
<dbReference type="Gene3D" id="2.20.70.10">
    <property type="match status" value="1"/>
</dbReference>
<evidence type="ECO:0000313" key="8">
    <source>
        <dbReference type="Proteomes" id="UP001292094"/>
    </source>
</evidence>
<evidence type="ECO:0000313" key="7">
    <source>
        <dbReference type="EMBL" id="KAK4314042.1"/>
    </source>
</evidence>
<feature type="compositionally biased region" description="Low complexity" evidence="5">
    <location>
        <begin position="168"/>
        <end position="180"/>
    </location>
</feature>
<dbReference type="SUPFAM" id="SSF51045">
    <property type="entry name" value="WW domain"/>
    <property type="match status" value="1"/>
</dbReference>
<keyword evidence="8" id="KW-1185">Reference proteome</keyword>
<dbReference type="GO" id="GO:0003713">
    <property type="term" value="F:transcription coactivator activity"/>
    <property type="evidence" value="ECO:0007669"/>
    <property type="project" value="TreeGrafter"/>
</dbReference>
<evidence type="ECO:0000256" key="1">
    <source>
        <dbReference type="ARBA" id="ARBA00004123"/>
    </source>
</evidence>
<name>A0AAE1U8H4_9EUCA</name>
<evidence type="ECO:0000256" key="4">
    <source>
        <dbReference type="ARBA" id="ARBA00023242"/>
    </source>
</evidence>
<feature type="compositionally biased region" description="Low complexity" evidence="5">
    <location>
        <begin position="149"/>
        <end position="158"/>
    </location>
</feature>
<feature type="compositionally biased region" description="Low complexity" evidence="5">
    <location>
        <begin position="219"/>
        <end position="250"/>
    </location>
</feature>
<protein>
    <recommendedName>
        <fullName evidence="6">WW domain-containing protein</fullName>
    </recommendedName>
</protein>
<dbReference type="GO" id="GO:0035329">
    <property type="term" value="P:hippo signaling"/>
    <property type="evidence" value="ECO:0007669"/>
    <property type="project" value="TreeGrafter"/>
</dbReference>
<feature type="compositionally biased region" description="Pro residues" evidence="5">
    <location>
        <begin position="38"/>
        <end position="65"/>
    </location>
</feature>
<accession>A0AAE1U8H4</accession>
<dbReference type="InterPro" id="IPR001202">
    <property type="entry name" value="WW_dom"/>
</dbReference>
<feature type="region of interest" description="Disordered" evidence="5">
    <location>
        <begin position="214"/>
        <end position="253"/>
    </location>
</feature>
<evidence type="ECO:0000259" key="6">
    <source>
        <dbReference type="PROSITE" id="PS50020"/>
    </source>
</evidence>
<proteinExistence type="predicted"/>
<comment type="subcellular location">
    <subcellularLocation>
        <location evidence="2">Cytoplasm</location>
    </subcellularLocation>
    <subcellularLocation>
        <location evidence="1">Nucleus</location>
    </subcellularLocation>
</comment>
<dbReference type="PANTHER" id="PTHR17616:SF8">
    <property type="entry name" value="TRANSCRIPTIONAL COACTIVATOR YORKIE"/>
    <property type="match status" value="1"/>
</dbReference>
<dbReference type="GO" id="GO:0005737">
    <property type="term" value="C:cytoplasm"/>
    <property type="evidence" value="ECO:0007669"/>
    <property type="project" value="UniProtKB-SubCell"/>
</dbReference>
<evidence type="ECO:0000256" key="2">
    <source>
        <dbReference type="ARBA" id="ARBA00004496"/>
    </source>
</evidence>
<gene>
    <name evidence="7" type="ORF">Pmani_014661</name>
</gene>
<dbReference type="GO" id="GO:0045944">
    <property type="term" value="P:positive regulation of transcription by RNA polymerase II"/>
    <property type="evidence" value="ECO:0007669"/>
    <property type="project" value="TreeGrafter"/>
</dbReference>
<dbReference type="EMBL" id="JAWZYT010001246">
    <property type="protein sequence ID" value="KAK4314042.1"/>
    <property type="molecule type" value="Genomic_DNA"/>
</dbReference>
<evidence type="ECO:0000256" key="5">
    <source>
        <dbReference type="SAM" id="MobiDB-lite"/>
    </source>
</evidence>
<dbReference type="PROSITE" id="PS01159">
    <property type="entry name" value="WW_DOMAIN_1"/>
    <property type="match status" value="1"/>
</dbReference>
<dbReference type="InterPro" id="IPR051583">
    <property type="entry name" value="YAP1"/>
</dbReference>
<dbReference type="Proteomes" id="UP001292094">
    <property type="component" value="Unassembled WGS sequence"/>
</dbReference>